<dbReference type="NCBIfam" id="NF003678">
    <property type="entry name" value="PRK05305.1-2"/>
    <property type="match status" value="1"/>
</dbReference>
<keyword evidence="7 11" id="KW-0594">Phospholipid biosynthesis</keyword>
<evidence type="ECO:0000313" key="13">
    <source>
        <dbReference type="EMBL" id="EEX77820.1"/>
    </source>
</evidence>
<dbReference type="AlphaFoldDB" id="C9LTT6"/>
<keyword evidence="6 11" id="KW-0865">Zymogen</keyword>
<dbReference type="GO" id="GO:0006646">
    <property type="term" value="P:phosphatidylethanolamine biosynthetic process"/>
    <property type="evidence" value="ECO:0007669"/>
    <property type="project" value="UniProtKB-UniRule"/>
</dbReference>
<feature type="chain" id="PRO_5023231269" description="Phosphatidylserine decarboxylase beta chain" evidence="11">
    <location>
        <begin position="1"/>
        <end position="184"/>
    </location>
</feature>
<name>C9LTT6_SELS3</name>
<feature type="modified residue" description="Pyruvic acid (Ser); by autocatalysis" evidence="11">
    <location>
        <position position="185"/>
    </location>
</feature>
<dbReference type="eggNOG" id="COG0688">
    <property type="taxonomic scope" value="Bacteria"/>
</dbReference>
<evidence type="ECO:0000256" key="11">
    <source>
        <dbReference type="HAMAP-Rule" id="MF_00664"/>
    </source>
</evidence>
<evidence type="ECO:0000313" key="14">
    <source>
        <dbReference type="Proteomes" id="UP000003505"/>
    </source>
</evidence>
<evidence type="ECO:0000256" key="9">
    <source>
        <dbReference type="ARBA" id="ARBA00023264"/>
    </source>
</evidence>
<dbReference type="UniPathway" id="UPA00558">
    <property type="reaction ID" value="UER00616"/>
</dbReference>
<dbReference type="HAMAP" id="MF_00664">
    <property type="entry name" value="PS_decarb_PSD_A"/>
    <property type="match status" value="1"/>
</dbReference>
<dbReference type="Pfam" id="PF02666">
    <property type="entry name" value="PS_Dcarbxylase"/>
    <property type="match status" value="1"/>
</dbReference>
<comment type="function">
    <text evidence="11">Catalyzes the formation of phosphatidylethanolamine (PtdEtn) from phosphatidylserine (PtdSer).</text>
</comment>
<gene>
    <name evidence="11 13" type="primary">psd</name>
    <name evidence="13" type="ORF">SELSPUOL_01097</name>
</gene>
<keyword evidence="5 11" id="KW-0472">Membrane</keyword>
<dbReference type="EMBL" id="ACKP02000015">
    <property type="protein sequence ID" value="EEX77820.1"/>
    <property type="molecule type" value="Genomic_DNA"/>
</dbReference>
<evidence type="ECO:0000256" key="1">
    <source>
        <dbReference type="ARBA" id="ARBA00022475"/>
    </source>
</evidence>
<keyword evidence="12" id="KW-0812">Transmembrane</keyword>
<proteinExistence type="inferred from homology"/>
<comment type="catalytic activity">
    <reaction evidence="11">
        <text>a 1,2-diacyl-sn-glycero-3-phospho-L-serine + H(+) = a 1,2-diacyl-sn-glycero-3-phosphoethanolamine + CO2</text>
        <dbReference type="Rhea" id="RHEA:20828"/>
        <dbReference type="ChEBI" id="CHEBI:15378"/>
        <dbReference type="ChEBI" id="CHEBI:16526"/>
        <dbReference type="ChEBI" id="CHEBI:57262"/>
        <dbReference type="ChEBI" id="CHEBI:64612"/>
        <dbReference type="EC" id="4.1.1.65"/>
    </reaction>
</comment>
<evidence type="ECO:0000256" key="2">
    <source>
        <dbReference type="ARBA" id="ARBA00022516"/>
    </source>
</evidence>
<sequence length="222" mass="24804">MEVMPMSIFPVVREGYVFILSALVLGGILGLAVHPYLAIPLVVLAFYFAYFFRNPKREIPSDPLAIVSPADGTVQEVVSLDDDDFLKQRCKKVVIFLSVFDVHVNRSPIEGEIKIQKYVCGRFKPAYKDSVGFENERHMIGIENPRLRVTVTQIAGILARRIVSWVTLDDVLEKGELYGLIRFGSCTELVVPEEVEIFVKKGDKVVGGETVIGRLSETCIKA</sequence>
<feature type="transmembrane region" description="Helical" evidence="12">
    <location>
        <begin position="16"/>
        <end position="49"/>
    </location>
</feature>
<comment type="caution">
    <text evidence="13">The sequence shown here is derived from an EMBL/GenBank/DDBJ whole genome shotgun (WGS) entry which is preliminary data.</text>
</comment>
<evidence type="ECO:0000256" key="7">
    <source>
        <dbReference type="ARBA" id="ARBA00023209"/>
    </source>
</evidence>
<keyword evidence="2 11" id="KW-0444">Lipid biosynthesis</keyword>
<evidence type="ECO:0000256" key="6">
    <source>
        <dbReference type="ARBA" id="ARBA00023145"/>
    </source>
</evidence>
<dbReference type="GO" id="GO:0005886">
    <property type="term" value="C:plasma membrane"/>
    <property type="evidence" value="ECO:0007669"/>
    <property type="project" value="UniProtKB-SubCell"/>
</dbReference>
<feature type="chain" id="PRO_5023231270" description="Phosphatidylserine decarboxylase alpha chain" evidence="11">
    <location>
        <begin position="185"/>
        <end position="222"/>
    </location>
</feature>
<comment type="subunit">
    <text evidence="11">Heterodimer of a large membrane-associated beta subunit and a small pyruvoyl-containing alpha subunit.</text>
</comment>
<comment type="subcellular location">
    <subcellularLocation>
        <location evidence="11">Cell membrane</location>
        <topology evidence="11">Peripheral membrane protein</topology>
    </subcellularLocation>
</comment>
<protein>
    <recommendedName>
        <fullName evidence="11">Phosphatidylserine decarboxylase proenzyme</fullName>
        <ecNumber evidence="11">4.1.1.65</ecNumber>
    </recommendedName>
    <component>
        <recommendedName>
            <fullName evidence="11">Phosphatidylserine decarboxylase alpha chain</fullName>
        </recommendedName>
    </component>
    <component>
        <recommendedName>
            <fullName evidence="11">Phosphatidylserine decarboxylase beta chain</fullName>
        </recommendedName>
    </component>
</protein>
<keyword evidence="9 11" id="KW-1208">Phospholipid metabolism</keyword>
<comment type="pathway">
    <text evidence="11">Phospholipid metabolism; phosphatidylethanolamine biosynthesis; phosphatidylethanolamine from CDP-diacylglycerol: step 2/2.</text>
</comment>
<keyword evidence="3 11" id="KW-0210">Decarboxylase</keyword>
<evidence type="ECO:0000256" key="12">
    <source>
        <dbReference type="SAM" id="Phobius"/>
    </source>
</evidence>
<comment type="similarity">
    <text evidence="11">Belongs to the phosphatidylserine decarboxylase family. PSD-A subfamily.</text>
</comment>
<reference evidence="13 14" key="1">
    <citation type="submission" date="2009-09" db="EMBL/GenBank/DDBJ databases">
        <authorList>
            <person name="Weinstock G."/>
            <person name="Sodergren E."/>
            <person name="Clifton S."/>
            <person name="Fulton L."/>
            <person name="Fulton B."/>
            <person name="Courtney L."/>
            <person name="Fronick C."/>
            <person name="Harrison M."/>
            <person name="Strong C."/>
            <person name="Farmer C."/>
            <person name="Delahaunty K."/>
            <person name="Markovic C."/>
            <person name="Hall O."/>
            <person name="Minx P."/>
            <person name="Tomlinson C."/>
            <person name="Mitreva M."/>
            <person name="Nelson J."/>
            <person name="Hou S."/>
            <person name="Wollam A."/>
            <person name="Pepin K.H."/>
            <person name="Johnson M."/>
            <person name="Bhonagiri V."/>
            <person name="Nash W.E."/>
            <person name="Warren W."/>
            <person name="Chinwalla A."/>
            <person name="Mardis E.R."/>
            <person name="Wilson R.K."/>
        </authorList>
    </citation>
    <scope>NUCLEOTIDE SEQUENCE [LARGE SCALE GENOMIC DNA]</scope>
    <source>
        <strain evidence="14">ATCC 35185 / DSM 20758 / VPI D19B-28</strain>
    </source>
</reference>
<keyword evidence="8 11" id="KW-0456">Lyase</keyword>
<feature type="site" description="Cleavage (non-hydrolytic); by autocatalysis" evidence="11">
    <location>
        <begin position="184"/>
        <end position="185"/>
    </location>
</feature>
<dbReference type="InterPro" id="IPR003817">
    <property type="entry name" value="PS_Dcarbxylase"/>
</dbReference>
<dbReference type="Proteomes" id="UP000003505">
    <property type="component" value="Unassembled WGS sequence"/>
</dbReference>
<evidence type="ECO:0000256" key="4">
    <source>
        <dbReference type="ARBA" id="ARBA00023098"/>
    </source>
</evidence>
<comment type="cofactor">
    <cofactor evidence="11">
        <name>pyruvate</name>
        <dbReference type="ChEBI" id="CHEBI:15361"/>
    </cofactor>
    <text evidence="11">Binds 1 pyruvoyl group covalently per subunit.</text>
</comment>
<accession>C9LTT6</accession>
<dbReference type="STRING" id="546271.Selsp_1146"/>
<keyword evidence="4 11" id="KW-0443">Lipid metabolism</keyword>
<comment type="PTM">
    <text evidence="11">Is synthesized initially as an inactive proenzyme. Formation of the active enzyme involves a self-maturation process in which the active site pyruvoyl group is generated from an internal serine residue via an autocatalytic post-translational modification. Two non-identical subunits are generated from the proenzyme in this reaction, and the pyruvate is formed at the N-terminus of the alpha chain, which is derived from the carboxyl end of the proenzyme. The post-translation cleavage follows an unusual pathway, termed non-hydrolytic serinolysis, in which the side chain hydroxyl group of the serine supplies its oxygen atom to form the C-terminus of the beta chain, while the remainder of the serine residue undergoes an oxidative deamination to produce ammonia and the pyruvoyl prosthetic group on the alpha chain.</text>
</comment>
<keyword evidence="10 11" id="KW-0670">Pyruvate</keyword>
<dbReference type="InterPro" id="IPR033175">
    <property type="entry name" value="PSD-A"/>
</dbReference>
<evidence type="ECO:0000256" key="5">
    <source>
        <dbReference type="ARBA" id="ARBA00023136"/>
    </source>
</evidence>
<dbReference type="PANTHER" id="PTHR35809">
    <property type="entry name" value="ARCHAETIDYLSERINE DECARBOXYLASE PROENZYME-RELATED"/>
    <property type="match status" value="1"/>
</dbReference>
<evidence type="ECO:0000256" key="10">
    <source>
        <dbReference type="ARBA" id="ARBA00023317"/>
    </source>
</evidence>
<dbReference type="PANTHER" id="PTHR35809:SF1">
    <property type="entry name" value="ARCHAETIDYLSERINE DECARBOXYLASE PROENZYME-RELATED"/>
    <property type="match status" value="1"/>
</dbReference>
<dbReference type="NCBIfam" id="NF003685">
    <property type="entry name" value="PRK05305.2-5"/>
    <property type="match status" value="1"/>
</dbReference>
<feature type="active site" description="Schiff-base intermediate with substrate; via pyruvic acid" evidence="11">
    <location>
        <position position="185"/>
    </location>
</feature>
<organism evidence="13 14">
    <name type="scientific">Selenomonas sputigena (strain ATCC 35185 / DSM 20758 / CCUG 44933 / VPI D19B-28)</name>
    <dbReference type="NCBI Taxonomy" id="546271"/>
    <lineage>
        <taxon>Bacteria</taxon>
        <taxon>Bacillati</taxon>
        <taxon>Bacillota</taxon>
        <taxon>Negativicutes</taxon>
        <taxon>Selenomonadales</taxon>
        <taxon>Selenomonadaceae</taxon>
        <taxon>Selenomonas</taxon>
    </lineage>
</organism>
<dbReference type="GO" id="GO:0004609">
    <property type="term" value="F:phosphatidylserine decarboxylase activity"/>
    <property type="evidence" value="ECO:0007669"/>
    <property type="project" value="UniProtKB-UniRule"/>
</dbReference>
<keyword evidence="12" id="KW-1133">Transmembrane helix</keyword>
<evidence type="ECO:0000256" key="3">
    <source>
        <dbReference type="ARBA" id="ARBA00022793"/>
    </source>
</evidence>
<evidence type="ECO:0000256" key="8">
    <source>
        <dbReference type="ARBA" id="ARBA00023239"/>
    </source>
</evidence>
<dbReference type="EC" id="4.1.1.65" evidence="11"/>
<keyword evidence="1 11" id="KW-1003">Cell membrane</keyword>